<dbReference type="Proteomes" id="UP000708208">
    <property type="component" value="Unassembled WGS sequence"/>
</dbReference>
<dbReference type="AlphaFoldDB" id="A0A8J2PG60"/>
<organism evidence="1 2">
    <name type="scientific">Allacma fusca</name>
    <dbReference type="NCBI Taxonomy" id="39272"/>
    <lineage>
        <taxon>Eukaryota</taxon>
        <taxon>Metazoa</taxon>
        <taxon>Ecdysozoa</taxon>
        <taxon>Arthropoda</taxon>
        <taxon>Hexapoda</taxon>
        <taxon>Collembola</taxon>
        <taxon>Symphypleona</taxon>
        <taxon>Sminthuridae</taxon>
        <taxon>Allacma</taxon>
    </lineage>
</organism>
<gene>
    <name evidence="1" type="ORF">AFUS01_LOCUS32169</name>
</gene>
<dbReference type="EMBL" id="CAJVCH010523421">
    <property type="protein sequence ID" value="CAG7821863.1"/>
    <property type="molecule type" value="Genomic_DNA"/>
</dbReference>
<evidence type="ECO:0000313" key="2">
    <source>
        <dbReference type="Proteomes" id="UP000708208"/>
    </source>
</evidence>
<name>A0A8J2PG60_9HEXA</name>
<accession>A0A8J2PG60</accession>
<evidence type="ECO:0000313" key="1">
    <source>
        <dbReference type="EMBL" id="CAG7821863.1"/>
    </source>
</evidence>
<proteinExistence type="predicted"/>
<protein>
    <submittedName>
        <fullName evidence="1">Uncharacterized protein</fullName>
    </submittedName>
</protein>
<keyword evidence="2" id="KW-1185">Reference proteome</keyword>
<comment type="caution">
    <text evidence="1">The sequence shown here is derived from an EMBL/GenBank/DDBJ whole genome shotgun (WGS) entry which is preliminary data.</text>
</comment>
<reference evidence="1" key="1">
    <citation type="submission" date="2021-06" db="EMBL/GenBank/DDBJ databases">
        <authorList>
            <person name="Hodson N. C."/>
            <person name="Mongue J. A."/>
            <person name="Jaron S. K."/>
        </authorList>
    </citation>
    <scope>NUCLEOTIDE SEQUENCE</scope>
</reference>
<sequence>MKYTLTIGTIIREFTQKSSYIESDRLSLYNSSLIKQGVDSRPCHSGPILKLSVVTTAHNLITQHFWTKSMKTLPLDIVSQGIYPDYYTQF</sequence>